<feature type="non-terminal residue" evidence="1">
    <location>
        <position position="364"/>
    </location>
</feature>
<dbReference type="Proteomes" id="UP001186974">
    <property type="component" value="Unassembled WGS sequence"/>
</dbReference>
<accession>A0ACC3DV21</accession>
<evidence type="ECO:0000313" key="1">
    <source>
        <dbReference type="EMBL" id="KAK3080553.1"/>
    </source>
</evidence>
<dbReference type="EMBL" id="JAWDJW010000510">
    <property type="protein sequence ID" value="KAK3080553.1"/>
    <property type="molecule type" value="Genomic_DNA"/>
</dbReference>
<sequence length="364" mass="40134">MDEVQVIAEDSPEALRPAAEQPVAASFANEESNEQITAQQVFETLATQYLDTLYLSRTSLAYFAKGPLSRARAAFQSGDRADLLLTELTQFLRTMLLSQRLLDSKYREKITEVIHALPPASASDTNAKKLQRKSRKAKRLKPGKNGLYPSESEHIQKWWHSSEAILPTKHSDGAALLRKRVAELRTRETLAQLIIALEALAIEALPTHQELTMKPREEAEIPQDTAIMDMVDQKKRKAKAPQNLAVLVDLLVDKLCIWQSLEQDDIPLENSEGKGDGAAPGKDPKASSSDVLSGFCIEVLIPFYKTRLPEISASINKKLGGPTAPAPAVSILSTVENTSRGKRIEPDDGPGLARKPRKPLHRVA</sequence>
<comment type="caution">
    <text evidence="1">The sequence shown here is derived from an EMBL/GenBank/DDBJ whole genome shotgun (WGS) entry which is preliminary data.</text>
</comment>
<keyword evidence="2" id="KW-1185">Reference proteome</keyword>
<protein>
    <submittedName>
        <fullName evidence="1">Uncharacterized protein</fullName>
    </submittedName>
</protein>
<organism evidence="1 2">
    <name type="scientific">Coniosporium uncinatum</name>
    <dbReference type="NCBI Taxonomy" id="93489"/>
    <lineage>
        <taxon>Eukaryota</taxon>
        <taxon>Fungi</taxon>
        <taxon>Dikarya</taxon>
        <taxon>Ascomycota</taxon>
        <taxon>Pezizomycotina</taxon>
        <taxon>Dothideomycetes</taxon>
        <taxon>Dothideomycetes incertae sedis</taxon>
        <taxon>Coniosporium</taxon>
    </lineage>
</organism>
<name>A0ACC3DV21_9PEZI</name>
<proteinExistence type="predicted"/>
<gene>
    <name evidence="1" type="ORF">LTS18_000312</name>
</gene>
<reference evidence="1" key="1">
    <citation type="submission" date="2024-09" db="EMBL/GenBank/DDBJ databases">
        <title>Black Yeasts Isolated from many extreme environments.</title>
        <authorList>
            <person name="Coleine C."/>
            <person name="Stajich J.E."/>
            <person name="Selbmann L."/>
        </authorList>
    </citation>
    <scope>NUCLEOTIDE SEQUENCE</scope>
    <source>
        <strain evidence="1">CCFEE 5737</strain>
    </source>
</reference>
<evidence type="ECO:0000313" key="2">
    <source>
        <dbReference type="Proteomes" id="UP001186974"/>
    </source>
</evidence>